<dbReference type="Gene3D" id="3.20.20.190">
    <property type="entry name" value="Phosphatidylinositol (PI) phosphodiesterase"/>
    <property type="match status" value="1"/>
</dbReference>
<dbReference type="GO" id="GO:0008081">
    <property type="term" value="F:phosphoric diester hydrolase activity"/>
    <property type="evidence" value="ECO:0007669"/>
    <property type="project" value="InterPro"/>
</dbReference>
<evidence type="ECO:0000313" key="4">
    <source>
        <dbReference type="EMBL" id="RVW66198.1"/>
    </source>
</evidence>
<sequence>MSKQSFKVCFCFRRIFKLQATGPPEDVQYLFNRYSQNGTMTLDQLRYFLIDFQEEKQATREDAQAIFNSLKHLNIFQRKGLHLEAFFRYLLGDLNTSLPPSPTVHHDMTAPLSHYFLFTGHNSYLTGNQLSSNCSVELS</sequence>
<dbReference type="Gene3D" id="1.10.238.10">
    <property type="entry name" value="EF-hand"/>
    <property type="match status" value="1"/>
</dbReference>
<feature type="domain" description="Phosphoinositide-specific phospholipase C EF-hand-like" evidence="3">
    <location>
        <begin position="25"/>
        <end position="91"/>
    </location>
</feature>
<evidence type="ECO:0000313" key="5">
    <source>
        <dbReference type="Proteomes" id="UP000288805"/>
    </source>
</evidence>
<dbReference type="Pfam" id="PF00388">
    <property type="entry name" value="PI-PLC-X"/>
    <property type="match status" value="1"/>
</dbReference>
<dbReference type="EMBL" id="QGNW01000683">
    <property type="protein sequence ID" value="RVW66198.1"/>
    <property type="molecule type" value="Genomic_DNA"/>
</dbReference>
<comment type="caution">
    <text evidence="4">The sequence shown here is derived from an EMBL/GenBank/DDBJ whole genome shotgun (WGS) entry which is preliminary data.</text>
</comment>
<dbReference type="InterPro" id="IPR001192">
    <property type="entry name" value="PI-PLC_fam"/>
</dbReference>
<dbReference type="SUPFAM" id="SSF47473">
    <property type="entry name" value="EF-hand"/>
    <property type="match status" value="1"/>
</dbReference>
<dbReference type="SUPFAM" id="SSF51695">
    <property type="entry name" value="PLC-like phosphodiesterases"/>
    <property type="match status" value="1"/>
</dbReference>
<dbReference type="AlphaFoldDB" id="A0A438G1Z0"/>
<reference evidence="4 5" key="1">
    <citation type="journal article" date="2018" name="PLoS Genet.">
        <title>Population sequencing reveals clonal diversity and ancestral inbreeding in the grapevine cultivar Chardonnay.</title>
        <authorList>
            <person name="Roach M.J."/>
            <person name="Johnson D.L."/>
            <person name="Bohlmann J."/>
            <person name="van Vuuren H.J."/>
            <person name="Jones S.J."/>
            <person name="Pretorius I.S."/>
            <person name="Schmidt S.A."/>
            <person name="Borneman A.R."/>
        </authorList>
    </citation>
    <scope>NUCLEOTIDE SEQUENCE [LARGE SCALE GENOMIC DNA]</scope>
    <source>
        <strain evidence="5">cv. Chardonnay</strain>
        <tissue evidence="4">Leaf</tissue>
    </source>
</reference>
<gene>
    <name evidence="4" type="primary">PLC2_3</name>
    <name evidence="4" type="ORF">CK203_047386</name>
</gene>
<dbReference type="Pfam" id="PF09279">
    <property type="entry name" value="EF-hand_like"/>
    <property type="match status" value="1"/>
</dbReference>
<dbReference type="PANTHER" id="PTHR10336:SF105">
    <property type="entry name" value="PHOSPHOINOSITIDE PHOSPHOLIPASE C 1"/>
    <property type="match status" value="1"/>
</dbReference>
<dbReference type="PROSITE" id="PS50007">
    <property type="entry name" value="PIPLC_X_DOMAIN"/>
    <property type="match status" value="1"/>
</dbReference>
<accession>A0A438G1Z0</accession>
<protein>
    <submittedName>
        <fullName evidence="4">Phosphoinositide phospholipase C 2</fullName>
    </submittedName>
</protein>
<organism evidence="4 5">
    <name type="scientific">Vitis vinifera</name>
    <name type="common">Grape</name>
    <dbReference type="NCBI Taxonomy" id="29760"/>
    <lineage>
        <taxon>Eukaryota</taxon>
        <taxon>Viridiplantae</taxon>
        <taxon>Streptophyta</taxon>
        <taxon>Embryophyta</taxon>
        <taxon>Tracheophyta</taxon>
        <taxon>Spermatophyta</taxon>
        <taxon>Magnoliopsida</taxon>
        <taxon>eudicotyledons</taxon>
        <taxon>Gunneridae</taxon>
        <taxon>Pentapetalae</taxon>
        <taxon>rosids</taxon>
        <taxon>Vitales</taxon>
        <taxon>Vitaceae</taxon>
        <taxon>Viteae</taxon>
        <taxon>Vitis</taxon>
    </lineage>
</organism>
<dbReference type="PANTHER" id="PTHR10336">
    <property type="entry name" value="PHOSPHOINOSITIDE-SPECIFIC PHOSPHOLIPASE C FAMILY PROTEIN"/>
    <property type="match status" value="1"/>
</dbReference>
<name>A0A438G1Z0_VITVI</name>
<dbReference type="InterPro" id="IPR015359">
    <property type="entry name" value="PLC_EF-hand-like"/>
</dbReference>
<dbReference type="GO" id="GO:0006629">
    <property type="term" value="P:lipid metabolic process"/>
    <property type="evidence" value="ECO:0007669"/>
    <property type="project" value="InterPro"/>
</dbReference>
<comment type="subcellular location">
    <subcellularLocation>
        <location evidence="1">Cell membrane</location>
        <topology evidence="1">Peripheral membrane protein</topology>
    </subcellularLocation>
</comment>
<feature type="domain" description="Phosphatidylinositol-specific phospholipase C X" evidence="2">
    <location>
        <begin position="108"/>
        <end position="137"/>
    </location>
</feature>
<dbReference type="GO" id="GO:0035556">
    <property type="term" value="P:intracellular signal transduction"/>
    <property type="evidence" value="ECO:0007669"/>
    <property type="project" value="InterPro"/>
</dbReference>
<dbReference type="GO" id="GO:0005886">
    <property type="term" value="C:plasma membrane"/>
    <property type="evidence" value="ECO:0007669"/>
    <property type="project" value="UniProtKB-SubCell"/>
</dbReference>
<evidence type="ECO:0000259" key="3">
    <source>
        <dbReference type="Pfam" id="PF09279"/>
    </source>
</evidence>
<evidence type="ECO:0000256" key="1">
    <source>
        <dbReference type="ARBA" id="ARBA00004202"/>
    </source>
</evidence>
<dbReference type="InterPro" id="IPR011992">
    <property type="entry name" value="EF-hand-dom_pair"/>
</dbReference>
<dbReference type="InterPro" id="IPR017946">
    <property type="entry name" value="PLC-like_Pdiesterase_TIM-brl"/>
</dbReference>
<dbReference type="Proteomes" id="UP000288805">
    <property type="component" value="Unassembled WGS sequence"/>
</dbReference>
<evidence type="ECO:0000259" key="2">
    <source>
        <dbReference type="Pfam" id="PF00388"/>
    </source>
</evidence>
<dbReference type="InterPro" id="IPR000909">
    <property type="entry name" value="PLipase_C_PInositol-sp_X_dom"/>
</dbReference>
<proteinExistence type="predicted"/>